<keyword evidence="1" id="KW-0812">Transmembrane</keyword>
<evidence type="ECO:0000313" key="2">
    <source>
        <dbReference type="EMBL" id="MCC2191004.1"/>
    </source>
</evidence>
<evidence type="ECO:0000256" key="1">
    <source>
        <dbReference type="SAM" id="Phobius"/>
    </source>
</evidence>
<dbReference type="RefSeq" id="WP_227616007.1">
    <property type="nucleotide sequence ID" value="NZ_JAJEPR010000035.1"/>
</dbReference>
<gene>
    <name evidence="2" type="ORF">LKD71_14575</name>
</gene>
<keyword evidence="1" id="KW-0472">Membrane</keyword>
<proteinExistence type="predicted"/>
<comment type="caution">
    <text evidence="2">The sequence shown here is derived from an EMBL/GenBank/DDBJ whole genome shotgun (WGS) entry which is preliminary data.</text>
</comment>
<keyword evidence="3" id="KW-1185">Reference proteome</keyword>
<protein>
    <submittedName>
        <fullName evidence="2">Uncharacterized protein</fullName>
    </submittedName>
</protein>
<feature type="transmembrane region" description="Helical" evidence="1">
    <location>
        <begin position="203"/>
        <end position="221"/>
    </location>
</feature>
<dbReference type="AlphaFoldDB" id="A0AAE3DV38"/>
<reference evidence="2 3" key="1">
    <citation type="submission" date="2021-10" db="EMBL/GenBank/DDBJ databases">
        <title>Anaerobic single-cell dispensing facilitates the cultivation of human gut bacteria.</title>
        <authorList>
            <person name="Afrizal A."/>
        </authorList>
    </citation>
    <scope>NUCLEOTIDE SEQUENCE [LARGE SCALE GENOMIC DNA]</scope>
    <source>
        <strain evidence="2 3">CLA-AA-H277</strain>
    </source>
</reference>
<name>A0AAE3DV38_9FIRM</name>
<sequence>MSLTLMVFFSAGISVLAETIEQKDVDVTAQYIQTAEGFNQAPVKNGEGSLTTEEGVKVSVSGAPGNARYLVICPILKNTDGGRWLIKCLNGRGDFICAYDIYFLDEAGNRINAKGVTVTIDSPADADNLEFYSVSTDGTVAVTDYSIKDNCITFKISGNRYYVFTETTASDISVTQTPTAGSTGTGSQSKCNFVPKTADNTNILGLVIALVISAAMALLLGKKIKLR</sequence>
<dbReference type="Proteomes" id="UP001197875">
    <property type="component" value="Unassembled WGS sequence"/>
</dbReference>
<evidence type="ECO:0000313" key="3">
    <source>
        <dbReference type="Proteomes" id="UP001197875"/>
    </source>
</evidence>
<organism evidence="2 3">
    <name type="scientific">Fusicatenibacter faecihominis</name>
    <dbReference type="NCBI Taxonomy" id="2881276"/>
    <lineage>
        <taxon>Bacteria</taxon>
        <taxon>Bacillati</taxon>
        <taxon>Bacillota</taxon>
        <taxon>Clostridia</taxon>
        <taxon>Lachnospirales</taxon>
        <taxon>Lachnospiraceae</taxon>
        <taxon>Fusicatenibacter</taxon>
    </lineage>
</organism>
<accession>A0AAE3DV38</accession>
<keyword evidence="1" id="KW-1133">Transmembrane helix</keyword>
<dbReference type="EMBL" id="JAJEPR010000035">
    <property type="protein sequence ID" value="MCC2191004.1"/>
    <property type="molecule type" value="Genomic_DNA"/>
</dbReference>